<dbReference type="InterPro" id="IPR026444">
    <property type="entry name" value="Secre_tail"/>
</dbReference>
<dbReference type="EMBL" id="JBHSYQ010000016">
    <property type="protein sequence ID" value="MFC6999746.1"/>
    <property type="molecule type" value="Genomic_DNA"/>
</dbReference>
<accession>A0ABW2DU21</accession>
<dbReference type="Pfam" id="PF19408">
    <property type="entry name" value="PKD_6"/>
    <property type="match status" value="1"/>
</dbReference>
<reference evidence="4" key="1">
    <citation type="journal article" date="2019" name="Int. J. Syst. Evol. Microbiol.">
        <title>The Global Catalogue of Microorganisms (GCM) 10K type strain sequencing project: providing services to taxonomists for standard genome sequencing and annotation.</title>
        <authorList>
            <consortium name="The Broad Institute Genomics Platform"/>
            <consortium name="The Broad Institute Genome Sequencing Center for Infectious Disease"/>
            <person name="Wu L."/>
            <person name="Ma J."/>
        </authorList>
    </citation>
    <scope>NUCLEOTIDE SEQUENCE [LARGE SCALE GENOMIC DNA]</scope>
    <source>
        <strain evidence="4">CGMCC 4.7393</strain>
    </source>
</reference>
<evidence type="ECO:0000259" key="1">
    <source>
        <dbReference type="Pfam" id="PF18962"/>
    </source>
</evidence>
<dbReference type="NCBIfam" id="TIGR04183">
    <property type="entry name" value="Por_Secre_tail"/>
    <property type="match status" value="1"/>
</dbReference>
<name>A0ABW2DU21_9BACT</name>
<evidence type="ECO:0000313" key="4">
    <source>
        <dbReference type="Proteomes" id="UP001596405"/>
    </source>
</evidence>
<comment type="caution">
    <text evidence="3">The sequence shown here is derived from an EMBL/GenBank/DDBJ whole genome shotgun (WGS) entry which is preliminary data.</text>
</comment>
<feature type="domain" description="Secretion system C-terminal sorting" evidence="1">
    <location>
        <begin position="370"/>
        <end position="445"/>
    </location>
</feature>
<dbReference type="Gene3D" id="2.60.40.10">
    <property type="entry name" value="Immunoglobulins"/>
    <property type="match status" value="1"/>
</dbReference>
<feature type="domain" description="PKD-like" evidence="2">
    <location>
        <begin position="179"/>
        <end position="248"/>
    </location>
</feature>
<dbReference type="Proteomes" id="UP001596405">
    <property type="component" value="Unassembled WGS sequence"/>
</dbReference>
<dbReference type="InterPro" id="IPR013783">
    <property type="entry name" value="Ig-like_fold"/>
</dbReference>
<organism evidence="3 4">
    <name type="scientific">Rufibacter roseus</name>
    <dbReference type="NCBI Taxonomy" id="1567108"/>
    <lineage>
        <taxon>Bacteria</taxon>
        <taxon>Pseudomonadati</taxon>
        <taxon>Bacteroidota</taxon>
        <taxon>Cytophagia</taxon>
        <taxon>Cytophagales</taxon>
        <taxon>Hymenobacteraceae</taxon>
        <taxon>Rufibacter</taxon>
    </lineage>
</organism>
<dbReference type="InterPro" id="IPR045829">
    <property type="entry name" value="PKD_6"/>
</dbReference>
<dbReference type="RefSeq" id="WP_066620748.1">
    <property type="nucleotide sequence ID" value="NZ_JBHSYQ010000016.1"/>
</dbReference>
<evidence type="ECO:0000259" key="2">
    <source>
        <dbReference type="Pfam" id="PF19408"/>
    </source>
</evidence>
<sequence>MKQLTKTPFRSIIRSANFTLKNYIILVLTAGLVVFAFNANAQTTSLNCKLTSQCFEITYNSYIKNSNNTVTLNFSVKTNCASSLSYIAFQLPSGAKATNAKNSNSKFTYSVENSTLSPFNSIKFEAINAEGFKNGATDNFSYTITAAQFSQLSNILVEAKASTIVGRVTFLPQSCAPVPLKVAGPELMEAKSTVTYTIEKADETATYEWTAPAGWEIISGQGTKSITVKVGEQSGEIKVRNINNNSVGSLPVTSYSVLPPTLPVSLVSFTAINQGGKIVLSWVTSSERDNKEFVIERSNDGINYQPIGTVNGNGTTTTTQKYSFSDASTASGTVYYRIKQIDFDGAYENSKTISVKSIATPTTFKANAAYPNPFQSELSVTLSTALKSSVSISLYDLNGKLVKAETATALEGTNQYKLQNLETLAKGTYILKVNQDNQTSTQRVVKSN</sequence>
<gene>
    <name evidence="3" type="ORF">ACFQHR_19075</name>
</gene>
<evidence type="ECO:0000313" key="3">
    <source>
        <dbReference type="EMBL" id="MFC6999746.1"/>
    </source>
</evidence>
<proteinExistence type="predicted"/>
<keyword evidence="4" id="KW-1185">Reference proteome</keyword>
<dbReference type="Pfam" id="PF18962">
    <property type="entry name" value="Por_Secre_tail"/>
    <property type="match status" value="1"/>
</dbReference>
<protein>
    <submittedName>
        <fullName evidence="3">T9SS type A sorting domain-containing protein</fullName>
    </submittedName>
</protein>